<evidence type="ECO:0000256" key="1">
    <source>
        <dbReference type="ARBA" id="ARBA00005188"/>
    </source>
</evidence>
<dbReference type="GO" id="GO:0009435">
    <property type="term" value="P:NAD+ biosynthetic process"/>
    <property type="evidence" value="ECO:0007669"/>
    <property type="project" value="InterPro"/>
</dbReference>
<dbReference type="PANTHER" id="PTHR23090">
    <property type="entry name" value="NH 3 /GLUTAMINE-DEPENDENT NAD + SYNTHETASE"/>
    <property type="match status" value="1"/>
</dbReference>
<accession>A0A8S1KN94</accession>
<dbReference type="NCBIfam" id="TIGR00552">
    <property type="entry name" value="nadE"/>
    <property type="match status" value="1"/>
</dbReference>
<comment type="catalytic activity">
    <reaction evidence="7 8">
        <text>deamido-NAD(+) + L-glutamine + ATP + H2O = L-glutamate + AMP + diphosphate + NAD(+) + H(+)</text>
        <dbReference type="Rhea" id="RHEA:24384"/>
        <dbReference type="ChEBI" id="CHEBI:15377"/>
        <dbReference type="ChEBI" id="CHEBI:15378"/>
        <dbReference type="ChEBI" id="CHEBI:29985"/>
        <dbReference type="ChEBI" id="CHEBI:30616"/>
        <dbReference type="ChEBI" id="CHEBI:33019"/>
        <dbReference type="ChEBI" id="CHEBI:57540"/>
        <dbReference type="ChEBI" id="CHEBI:58359"/>
        <dbReference type="ChEBI" id="CHEBI:58437"/>
        <dbReference type="ChEBI" id="CHEBI:456215"/>
        <dbReference type="EC" id="6.3.5.1"/>
    </reaction>
</comment>
<dbReference type="GO" id="GO:0004359">
    <property type="term" value="F:glutaminase activity"/>
    <property type="evidence" value="ECO:0007669"/>
    <property type="project" value="InterPro"/>
</dbReference>
<protein>
    <recommendedName>
        <fullName evidence="8">Glutamine-dependent NAD(+) synthetase</fullName>
        <ecNumber evidence="8">6.3.5.1</ecNumber>
    </recommendedName>
    <alternativeName>
        <fullName evidence="8">NAD(+) synthase [glutamine-hydrolyzing]</fullName>
    </alternativeName>
</protein>
<dbReference type="InterPro" id="IPR022310">
    <property type="entry name" value="NAD/GMP_synthase"/>
</dbReference>
<reference evidence="10" key="1">
    <citation type="submission" date="2021-01" db="EMBL/GenBank/DDBJ databases">
        <authorList>
            <consortium name="Genoscope - CEA"/>
            <person name="William W."/>
        </authorList>
    </citation>
    <scope>NUCLEOTIDE SEQUENCE</scope>
</reference>
<dbReference type="InterPro" id="IPR003010">
    <property type="entry name" value="C-N_Hydrolase"/>
</dbReference>
<dbReference type="FunFam" id="3.60.110.10:FF:000003">
    <property type="entry name" value="Glutamine-dependent NAD(+) synthetase"/>
    <property type="match status" value="1"/>
</dbReference>
<dbReference type="GO" id="GO:0005524">
    <property type="term" value="F:ATP binding"/>
    <property type="evidence" value="ECO:0007669"/>
    <property type="project" value="UniProtKB-KW"/>
</dbReference>
<evidence type="ECO:0000259" key="9">
    <source>
        <dbReference type="PROSITE" id="PS50263"/>
    </source>
</evidence>
<dbReference type="CDD" id="cd07570">
    <property type="entry name" value="GAT_Gln-NAD-synth"/>
    <property type="match status" value="1"/>
</dbReference>
<keyword evidence="4 8" id="KW-0547">Nucleotide-binding</keyword>
<sequence>MSITRIGVCTMNQFAMDFDYNLQNIIESIEICKRKQCLYRIGPELEVCGYMCEDHFLESDTVTHCWEAVSEILPYTNNIVCDIGMPVIHKSVFYNCRVILLNQKIHLIRPKIYLADDGNYRESRYFTPWSKEIEELELPTFIQKITGQKCVPIGVAILQTLDTEIGIEICEEMWTPIPTSASQALDGAEIIINSSGSHFQVGKIKERTELFKDITKRNGACYAFCNLRGCDGNRLYFDGCSCIVLNGKVFAKSDAFSLKDVEVTTCDIDLQEVRNIRINIKSRSLMASKQKHFPRVKLNINLTQQQNYVYYKDIPIQYETEIEDSIACYLWDYLRRSGATGFMLPLSGGVDSAATAISVFFMANKIYQSISIIDNDYNTHNKVLKQLRQIVQDENFTPQSPQEIVNKIFFTVYLESQNSSPESKHRSQLLAEQIGSQHYEVNIDDVCNACLNAIKPILKEEPQYVVNGGTLQEDLALQNIQARSRMIITYLLAQLTPWNNGKQGFLIVLGSSNLDESLRGFFTKYDCSSADINPIGSLSKNDLKQLLDFCYKTYSFSAIKLILEAKPSPELRPLTAEGHVSEKDMELTFDELETFAKLRKVQKLGPVSLFKKLRYLWSDLSPQQVAEKVKKFFKFYAINRHKVVSITASFHAQSYSCDDNRFDFRQFLYNWRWPWQFSKIDENSK</sequence>
<evidence type="ECO:0000256" key="8">
    <source>
        <dbReference type="PIRNR" id="PIRNR006630"/>
    </source>
</evidence>
<dbReference type="EMBL" id="CAJJDN010000008">
    <property type="protein sequence ID" value="CAD8054476.1"/>
    <property type="molecule type" value="Genomic_DNA"/>
</dbReference>
<comment type="similarity">
    <text evidence="2 8">In the C-terminal section; belongs to the NAD synthetase family.</text>
</comment>
<keyword evidence="11" id="KW-1185">Reference proteome</keyword>
<dbReference type="PIRSF" id="PIRSF006630">
    <property type="entry name" value="NADS_GAT"/>
    <property type="match status" value="1"/>
</dbReference>
<evidence type="ECO:0000313" key="10">
    <source>
        <dbReference type="EMBL" id="CAD8054476.1"/>
    </source>
</evidence>
<proteinExistence type="inferred from homology"/>
<dbReference type="FunFam" id="3.40.50.620:FF:000036">
    <property type="entry name" value="Glutamine-dependent NAD(+) synthetase"/>
    <property type="match status" value="1"/>
</dbReference>
<dbReference type="EC" id="6.3.5.1" evidence="8"/>
<dbReference type="PROSITE" id="PS50263">
    <property type="entry name" value="CN_HYDROLASE"/>
    <property type="match status" value="1"/>
</dbReference>
<comment type="pathway">
    <text evidence="1 8">Cofactor biosynthesis; NAD(+) biosynthesis; NAD(+) from deamido-NAD(+) (L-Gln route): step 1/1.</text>
</comment>
<evidence type="ECO:0000256" key="6">
    <source>
        <dbReference type="ARBA" id="ARBA00023027"/>
    </source>
</evidence>
<evidence type="ECO:0000256" key="5">
    <source>
        <dbReference type="ARBA" id="ARBA00022840"/>
    </source>
</evidence>
<dbReference type="CDD" id="cd00553">
    <property type="entry name" value="NAD_synthase"/>
    <property type="match status" value="1"/>
</dbReference>
<keyword evidence="5 8" id="KW-0067">ATP-binding</keyword>
<dbReference type="Pfam" id="PF02540">
    <property type="entry name" value="NAD_synthase"/>
    <property type="match status" value="1"/>
</dbReference>
<evidence type="ECO:0000256" key="2">
    <source>
        <dbReference type="ARBA" id="ARBA00007145"/>
    </source>
</evidence>
<dbReference type="PANTHER" id="PTHR23090:SF9">
    <property type="entry name" value="GLUTAMINE-DEPENDENT NAD(+) SYNTHETASE"/>
    <property type="match status" value="1"/>
</dbReference>
<comment type="caution">
    <text evidence="10">The sequence shown here is derived from an EMBL/GenBank/DDBJ whole genome shotgun (WGS) entry which is preliminary data.</text>
</comment>
<dbReference type="Pfam" id="PF00795">
    <property type="entry name" value="CN_hydrolase"/>
    <property type="match status" value="1"/>
</dbReference>
<dbReference type="HAMAP" id="MF_02090">
    <property type="entry name" value="NadE_glutamine_dep"/>
    <property type="match status" value="1"/>
</dbReference>
<dbReference type="GO" id="GO:0003952">
    <property type="term" value="F:NAD+ synthase (glutamine-hydrolyzing) activity"/>
    <property type="evidence" value="ECO:0007669"/>
    <property type="project" value="UniProtKB-EC"/>
</dbReference>
<dbReference type="Proteomes" id="UP000692954">
    <property type="component" value="Unassembled WGS sequence"/>
</dbReference>
<dbReference type="AlphaFoldDB" id="A0A8S1KN94"/>
<dbReference type="GO" id="GO:0005737">
    <property type="term" value="C:cytoplasm"/>
    <property type="evidence" value="ECO:0007669"/>
    <property type="project" value="InterPro"/>
</dbReference>
<organism evidence="10 11">
    <name type="scientific">Paramecium sonneborni</name>
    <dbReference type="NCBI Taxonomy" id="65129"/>
    <lineage>
        <taxon>Eukaryota</taxon>
        <taxon>Sar</taxon>
        <taxon>Alveolata</taxon>
        <taxon>Ciliophora</taxon>
        <taxon>Intramacronucleata</taxon>
        <taxon>Oligohymenophorea</taxon>
        <taxon>Peniculida</taxon>
        <taxon>Parameciidae</taxon>
        <taxon>Paramecium</taxon>
    </lineage>
</organism>
<feature type="domain" description="CN hydrolase" evidence="9">
    <location>
        <begin position="4"/>
        <end position="270"/>
    </location>
</feature>
<evidence type="ECO:0000256" key="4">
    <source>
        <dbReference type="ARBA" id="ARBA00022741"/>
    </source>
</evidence>
<evidence type="ECO:0000313" key="11">
    <source>
        <dbReference type="Proteomes" id="UP000692954"/>
    </source>
</evidence>
<keyword evidence="6 8" id="KW-0520">NAD</keyword>
<evidence type="ECO:0000256" key="7">
    <source>
        <dbReference type="ARBA" id="ARBA00052340"/>
    </source>
</evidence>
<name>A0A8S1KN94_9CILI</name>
<dbReference type="InterPro" id="IPR014445">
    <property type="entry name" value="Gln-dep_NAD_synthase"/>
</dbReference>
<gene>
    <name evidence="10" type="ORF">PSON_ATCC_30995.1.T0080315</name>
</gene>
<evidence type="ECO:0000256" key="3">
    <source>
        <dbReference type="ARBA" id="ARBA00022598"/>
    </source>
</evidence>
<keyword evidence="3 8" id="KW-0436">Ligase</keyword>
<dbReference type="InterPro" id="IPR003694">
    <property type="entry name" value="NAD_synthase"/>
</dbReference>
<dbReference type="OrthoDB" id="2020662at2759"/>